<evidence type="ECO:0000313" key="9">
    <source>
        <dbReference type="Proteomes" id="UP001210925"/>
    </source>
</evidence>
<dbReference type="GO" id="GO:0005783">
    <property type="term" value="C:endoplasmic reticulum"/>
    <property type="evidence" value="ECO:0007669"/>
    <property type="project" value="TreeGrafter"/>
</dbReference>
<feature type="transmembrane region" description="Helical" evidence="7">
    <location>
        <begin position="86"/>
        <end position="104"/>
    </location>
</feature>
<sequence>MIQEYAATLGVKVEVIRFALCLFAAFPISALYNFIPSNQIQIKHLYSIITSGIITCVVFSTSSFLQLAVQVLLIYYTNVFFAKYKFGPLLGFGIALAHMSWIHAEAQIWRENDPTFVDYSAMMMVLLIKMSSFSYCVHDGTRKESELDSYQKEYRIINMPSLIEFMGYSFFFNGYWVGPAIEFRHYQRFINQEGEYKNIPSTVGPMLKALVLGLVMIVLETVVGKHYHFALTTSEFFFEKTLFQKLLYINIAGLFVRAKFHSVWKISEASALVSGVGYAVTNGKERFDAAENVDVYAVEFAENPKMAMDGWNKYTANWLRRYVYVRVRQSWLKLPLTFFISAFWHGFYPGYYLSFLWSVPLMQAGRAVRKHLRPVFIQGTLAPYKKVYDAIGFFATLFSLNFLYMPFILRTMSSSFEIWKSMYFIGILLPIVVQVSLTTFGLGKFIRRAFIPLDKKTQ</sequence>
<feature type="transmembrane region" description="Helical" evidence="7">
    <location>
        <begin position="421"/>
        <end position="446"/>
    </location>
</feature>
<protein>
    <submittedName>
        <fullName evidence="8">Lysophospholipid acyltransferase</fullName>
    </submittedName>
</protein>
<comment type="subcellular location">
    <subcellularLocation>
        <location evidence="1">Membrane</location>
        <topology evidence="1">Multi-pass membrane protein</topology>
    </subcellularLocation>
</comment>
<dbReference type="GO" id="GO:0047184">
    <property type="term" value="F:1-acylglycerophosphocholine O-acyltransferase activity"/>
    <property type="evidence" value="ECO:0007669"/>
    <property type="project" value="TreeGrafter"/>
</dbReference>
<dbReference type="GO" id="GO:0016020">
    <property type="term" value="C:membrane"/>
    <property type="evidence" value="ECO:0007669"/>
    <property type="project" value="UniProtKB-SubCell"/>
</dbReference>
<dbReference type="AlphaFoldDB" id="A0AAD5Y294"/>
<dbReference type="InterPro" id="IPR049941">
    <property type="entry name" value="LPLAT_7/PORCN-like"/>
</dbReference>
<keyword evidence="9" id="KW-1185">Reference proteome</keyword>
<evidence type="ECO:0000256" key="3">
    <source>
        <dbReference type="ARBA" id="ARBA00022692"/>
    </source>
</evidence>
<evidence type="ECO:0000256" key="1">
    <source>
        <dbReference type="ARBA" id="ARBA00004141"/>
    </source>
</evidence>
<evidence type="ECO:0000313" key="8">
    <source>
        <dbReference type="EMBL" id="KAJ3254770.1"/>
    </source>
</evidence>
<comment type="caution">
    <text evidence="8">The sequence shown here is derived from an EMBL/GenBank/DDBJ whole genome shotgun (WGS) entry which is preliminary data.</text>
</comment>
<feature type="transmembrane region" description="Helical" evidence="7">
    <location>
        <begin position="47"/>
        <end position="74"/>
    </location>
</feature>
<organism evidence="8 9">
    <name type="scientific">Boothiomyces macroporosus</name>
    <dbReference type="NCBI Taxonomy" id="261099"/>
    <lineage>
        <taxon>Eukaryota</taxon>
        <taxon>Fungi</taxon>
        <taxon>Fungi incertae sedis</taxon>
        <taxon>Chytridiomycota</taxon>
        <taxon>Chytridiomycota incertae sedis</taxon>
        <taxon>Chytridiomycetes</taxon>
        <taxon>Rhizophydiales</taxon>
        <taxon>Terramycetaceae</taxon>
        <taxon>Boothiomyces</taxon>
    </lineage>
</organism>
<dbReference type="Proteomes" id="UP001210925">
    <property type="component" value="Unassembled WGS sequence"/>
</dbReference>
<proteinExistence type="predicted"/>
<feature type="transmembrane region" description="Helical" evidence="7">
    <location>
        <begin position="116"/>
        <end position="137"/>
    </location>
</feature>
<feature type="transmembrane region" description="Helical" evidence="7">
    <location>
        <begin position="390"/>
        <end position="409"/>
    </location>
</feature>
<keyword evidence="5 7" id="KW-0472">Membrane</keyword>
<keyword evidence="3 7" id="KW-0812">Transmembrane</keyword>
<evidence type="ECO:0000256" key="5">
    <source>
        <dbReference type="ARBA" id="ARBA00023136"/>
    </source>
</evidence>
<dbReference type="Pfam" id="PF03062">
    <property type="entry name" value="MBOAT"/>
    <property type="match status" value="1"/>
</dbReference>
<reference evidence="8" key="1">
    <citation type="submission" date="2020-05" db="EMBL/GenBank/DDBJ databases">
        <title>Phylogenomic resolution of chytrid fungi.</title>
        <authorList>
            <person name="Stajich J.E."/>
            <person name="Amses K."/>
            <person name="Simmons R."/>
            <person name="Seto K."/>
            <person name="Myers J."/>
            <person name="Bonds A."/>
            <person name="Quandt C.A."/>
            <person name="Barry K."/>
            <person name="Liu P."/>
            <person name="Grigoriev I."/>
            <person name="Longcore J.E."/>
            <person name="James T.Y."/>
        </authorList>
    </citation>
    <scope>NUCLEOTIDE SEQUENCE</scope>
    <source>
        <strain evidence="8">PLAUS21</strain>
    </source>
</reference>
<feature type="transmembrane region" description="Helical" evidence="7">
    <location>
        <begin position="330"/>
        <end position="346"/>
    </location>
</feature>
<dbReference type="GO" id="GO:0030258">
    <property type="term" value="P:lipid modification"/>
    <property type="evidence" value="ECO:0007669"/>
    <property type="project" value="TreeGrafter"/>
</dbReference>
<accession>A0AAD5Y294</accession>
<evidence type="ECO:0000256" key="4">
    <source>
        <dbReference type="ARBA" id="ARBA00022989"/>
    </source>
</evidence>
<name>A0AAD5Y294_9FUNG</name>
<evidence type="ECO:0000256" key="6">
    <source>
        <dbReference type="ARBA" id="ARBA00023315"/>
    </source>
</evidence>
<dbReference type="EMBL" id="JADGKB010000078">
    <property type="protein sequence ID" value="KAJ3254770.1"/>
    <property type="molecule type" value="Genomic_DNA"/>
</dbReference>
<feature type="transmembrane region" description="Helical" evidence="7">
    <location>
        <begin position="15"/>
        <end position="35"/>
    </location>
</feature>
<gene>
    <name evidence="8" type="primary">ALE1</name>
    <name evidence="8" type="ORF">HK103_006845</name>
</gene>
<feature type="transmembrane region" description="Helical" evidence="7">
    <location>
        <begin position="157"/>
        <end position="178"/>
    </location>
</feature>
<dbReference type="PANTHER" id="PTHR13906">
    <property type="entry name" value="PORCUPINE"/>
    <property type="match status" value="1"/>
</dbReference>
<evidence type="ECO:0000256" key="7">
    <source>
        <dbReference type="SAM" id="Phobius"/>
    </source>
</evidence>
<feature type="transmembrane region" description="Helical" evidence="7">
    <location>
        <begin position="198"/>
        <end position="219"/>
    </location>
</feature>
<dbReference type="GO" id="GO:0003841">
    <property type="term" value="F:1-acylglycerol-3-phosphate O-acyltransferase activity"/>
    <property type="evidence" value="ECO:0007669"/>
    <property type="project" value="TreeGrafter"/>
</dbReference>
<evidence type="ECO:0000256" key="2">
    <source>
        <dbReference type="ARBA" id="ARBA00022679"/>
    </source>
</evidence>
<dbReference type="GO" id="GO:0046474">
    <property type="term" value="P:glycerophospholipid biosynthetic process"/>
    <property type="evidence" value="ECO:0007669"/>
    <property type="project" value="TreeGrafter"/>
</dbReference>
<keyword evidence="4 7" id="KW-1133">Transmembrane helix</keyword>
<keyword evidence="2" id="KW-0808">Transferase</keyword>
<keyword evidence="6 8" id="KW-0012">Acyltransferase</keyword>
<dbReference type="InterPro" id="IPR004299">
    <property type="entry name" value="MBOAT_fam"/>
</dbReference>
<dbReference type="PANTHER" id="PTHR13906:SF4">
    <property type="entry name" value="LYSOPHOSPHOLIPID ACYLTRANSFERASE 6"/>
    <property type="match status" value="1"/>
</dbReference>